<dbReference type="Gene3D" id="2.30.110.10">
    <property type="entry name" value="Electron Transport, Fmn-binding Protein, Chain A"/>
    <property type="match status" value="1"/>
</dbReference>
<reference evidence="1 2" key="1">
    <citation type="submission" date="2016-02" db="EMBL/GenBank/DDBJ databases">
        <authorList>
            <person name="Wen L."/>
            <person name="He K."/>
            <person name="Yang H."/>
        </authorList>
    </citation>
    <scope>NUCLEOTIDE SEQUENCE [LARGE SCALE GENOMIC DNA]</scope>
    <source>
        <strain evidence="1 2">MJR8628A</strain>
    </source>
</reference>
<dbReference type="STRING" id="1261.HMPREF3195_00256"/>
<dbReference type="Proteomes" id="UP000070326">
    <property type="component" value="Unassembled WGS sequence"/>
</dbReference>
<name>A0A135YY72_9FIRM</name>
<dbReference type="SUPFAM" id="SSF50475">
    <property type="entry name" value="FMN-binding split barrel"/>
    <property type="match status" value="1"/>
</dbReference>
<accession>A0A135YY72</accession>
<dbReference type="InterPro" id="IPR012349">
    <property type="entry name" value="Split_barrel_FMN-bd"/>
</dbReference>
<protein>
    <submittedName>
        <fullName evidence="1">Pyridoxamine 5'-phosphate oxidase family protein</fullName>
    </submittedName>
</protein>
<dbReference type="EMBL" id="LSQZ01000009">
    <property type="protein sequence ID" value="KXI14356.1"/>
    <property type="molecule type" value="Genomic_DNA"/>
</dbReference>
<evidence type="ECO:0000313" key="1">
    <source>
        <dbReference type="EMBL" id="KXI14356.1"/>
    </source>
</evidence>
<dbReference type="AlphaFoldDB" id="A0A135YY72"/>
<dbReference type="eggNOG" id="COG3467">
    <property type="taxonomic scope" value="Bacteria"/>
</dbReference>
<organism evidence="1 2">
    <name type="scientific">Peptostreptococcus anaerobius</name>
    <dbReference type="NCBI Taxonomy" id="1261"/>
    <lineage>
        <taxon>Bacteria</taxon>
        <taxon>Bacillati</taxon>
        <taxon>Bacillota</taxon>
        <taxon>Clostridia</taxon>
        <taxon>Peptostreptococcales</taxon>
        <taxon>Peptostreptococcaceae</taxon>
        <taxon>Peptostreptococcus</taxon>
    </lineage>
</organism>
<proteinExistence type="predicted"/>
<dbReference type="PATRIC" id="fig|1261.5.peg.262"/>
<evidence type="ECO:0000313" key="2">
    <source>
        <dbReference type="Proteomes" id="UP000070326"/>
    </source>
</evidence>
<sequence>MRKTLILTNNTKERSSQVLGSIISHSKIKTYMDHIDYDRYDNLLMLVDLDQVLGQNIESLDGDKTFLEMTNYVKVNFLDKKIKLGVLFDASQIYQLNECVRVLKNNVMSANNFVFINKDVENDAISSALEIREEFDIFNSSEKLIDKSKLKEIIDGFILDHKTLNLASCSADVPRSTILEYIYHEGSFYIITEGGIKFSNLLINERASISIHDEFTSMAKVKGLVVYTKSELLDLKSQEYKMAMALRGLDENKLSRLDIDLYVLKLSPLDYIYTDFSLRVDGYSPYQFLNSKDLK</sequence>
<gene>
    <name evidence="1" type="ORF">HMPREF3195_00256</name>
</gene>
<dbReference type="RefSeq" id="WP_021935268.1">
    <property type="nucleotide sequence ID" value="NZ_CP096607.1"/>
</dbReference>
<comment type="caution">
    <text evidence="1">The sequence shown here is derived from an EMBL/GenBank/DDBJ whole genome shotgun (WGS) entry which is preliminary data.</text>
</comment>